<dbReference type="RefSeq" id="WP_189249413.1">
    <property type="nucleotide sequence ID" value="NZ_BMQJ01000015.1"/>
</dbReference>
<evidence type="ECO:0000313" key="3">
    <source>
        <dbReference type="EMBL" id="GGQ18213.1"/>
    </source>
</evidence>
<dbReference type="PANTHER" id="PTHR48079">
    <property type="entry name" value="PROTEIN YEEZ"/>
    <property type="match status" value="1"/>
</dbReference>
<name>A0ABQ2RBJ4_9ACTN</name>
<dbReference type="EMBL" id="BMQJ01000015">
    <property type="protein sequence ID" value="GGQ18213.1"/>
    <property type="molecule type" value="Genomic_DNA"/>
</dbReference>
<dbReference type="Gene3D" id="3.40.50.720">
    <property type="entry name" value="NAD(P)-binding Rossmann-like Domain"/>
    <property type="match status" value="2"/>
</dbReference>
<proteinExistence type="predicted"/>
<evidence type="ECO:0000313" key="4">
    <source>
        <dbReference type="Proteomes" id="UP000611554"/>
    </source>
</evidence>
<dbReference type="InterPro" id="IPR051783">
    <property type="entry name" value="NAD(P)-dependent_oxidoreduct"/>
</dbReference>
<comment type="caution">
    <text evidence="3">The sequence shown here is derived from an EMBL/GenBank/DDBJ whole genome shotgun (WGS) entry which is preliminary data.</text>
</comment>
<evidence type="ECO:0000259" key="2">
    <source>
        <dbReference type="Pfam" id="PF01370"/>
    </source>
</evidence>
<dbReference type="InterPro" id="IPR001509">
    <property type="entry name" value="Epimerase_deHydtase"/>
</dbReference>
<keyword evidence="4" id="KW-1185">Reference proteome</keyword>
<sequence>MLVTVTGGTGFVGAHSIAAMVSAGHRVRMLVRDPSKVERALAPLHVGPSAVDVVAGDVTDERSVAGAVRGADAVLHAASVYSFDSRMRARMRRVNERGTEVVLGAARRAAGGPIIHVSTVVALAPEPSRDPSSPARPGTIDERSPVARPRETYAATKAAAELVARRHQAEGAPVVITYPPALLGPHDPNLGDQAARLRDALRGLMPLWPVGGFPLGDVRDTAALHARLLTAPGAAPAVRDTAPTGSIGPTAPTGSALLAACDTAPAGPGGPEAGRRFGPGRYVTTREYVRVLREVTGRALPAAFLPAAAMIPVGLLADLVQRVWPWHIPAEYGAIHTCAHAGRPAGTAGAGGITPRPLAETVGDTVRWLCESGHLPAGRAGLAYPAPALVR</sequence>
<dbReference type="SUPFAM" id="SSF51735">
    <property type="entry name" value="NAD(P)-binding Rossmann-fold domains"/>
    <property type="match status" value="1"/>
</dbReference>
<feature type="domain" description="NAD-dependent epimerase/dehydratase" evidence="2">
    <location>
        <begin position="3"/>
        <end position="234"/>
    </location>
</feature>
<dbReference type="InterPro" id="IPR036291">
    <property type="entry name" value="NAD(P)-bd_dom_sf"/>
</dbReference>
<dbReference type="Pfam" id="PF01370">
    <property type="entry name" value="Epimerase"/>
    <property type="match status" value="1"/>
</dbReference>
<dbReference type="Proteomes" id="UP000611554">
    <property type="component" value="Unassembled WGS sequence"/>
</dbReference>
<dbReference type="PANTHER" id="PTHR48079:SF6">
    <property type="entry name" value="NAD(P)-BINDING DOMAIN-CONTAINING PROTEIN-RELATED"/>
    <property type="match status" value="1"/>
</dbReference>
<gene>
    <name evidence="3" type="ORF">GCM10010140_55770</name>
</gene>
<accession>A0ABQ2RBJ4</accession>
<feature type="compositionally biased region" description="Basic and acidic residues" evidence="1">
    <location>
        <begin position="139"/>
        <end position="151"/>
    </location>
</feature>
<feature type="region of interest" description="Disordered" evidence="1">
    <location>
        <begin position="125"/>
        <end position="152"/>
    </location>
</feature>
<reference evidence="4" key="1">
    <citation type="journal article" date="2019" name="Int. J. Syst. Evol. Microbiol.">
        <title>The Global Catalogue of Microorganisms (GCM) 10K type strain sequencing project: providing services to taxonomists for standard genome sequencing and annotation.</title>
        <authorList>
            <consortium name="The Broad Institute Genomics Platform"/>
            <consortium name="The Broad Institute Genome Sequencing Center for Infectious Disease"/>
            <person name="Wu L."/>
            <person name="Ma J."/>
        </authorList>
    </citation>
    <scope>NUCLEOTIDE SEQUENCE [LARGE SCALE GENOMIC DNA]</scope>
    <source>
        <strain evidence="4">JCM 3115</strain>
    </source>
</reference>
<protein>
    <submittedName>
        <fullName evidence="3">NAD-dependent epimerase</fullName>
    </submittedName>
</protein>
<evidence type="ECO:0000256" key="1">
    <source>
        <dbReference type="SAM" id="MobiDB-lite"/>
    </source>
</evidence>
<organism evidence="3 4">
    <name type="scientific">Streptosporangium pseudovulgare</name>
    <dbReference type="NCBI Taxonomy" id="35765"/>
    <lineage>
        <taxon>Bacteria</taxon>
        <taxon>Bacillati</taxon>
        <taxon>Actinomycetota</taxon>
        <taxon>Actinomycetes</taxon>
        <taxon>Streptosporangiales</taxon>
        <taxon>Streptosporangiaceae</taxon>
        <taxon>Streptosporangium</taxon>
    </lineage>
</organism>